<dbReference type="EnsemblMetazoa" id="Aqu2.1.23316_001">
    <property type="protein sequence ID" value="Aqu2.1.23316_001"/>
    <property type="gene ID" value="Aqu2.1.23316"/>
</dbReference>
<proteinExistence type="predicted"/>
<name>A0A1X7U778_AMPQE</name>
<organism evidence="2">
    <name type="scientific">Amphimedon queenslandica</name>
    <name type="common">Sponge</name>
    <dbReference type="NCBI Taxonomy" id="400682"/>
    <lineage>
        <taxon>Eukaryota</taxon>
        <taxon>Metazoa</taxon>
        <taxon>Porifera</taxon>
        <taxon>Demospongiae</taxon>
        <taxon>Heteroscleromorpha</taxon>
        <taxon>Haplosclerida</taxon>
        <taxon>Niphatidae</taxon>
        <taxon>Amphimedon</taxon>
    </lineage>
</organism>
<feature type="coiled-coil region" evidence="1">
    <location>
        <begin position="58"/>
        <end position="85"/>
    </location>
</feature>
<protein>
    <submittedName>
        <fullName evidence="2">Uncharacterized protein</fullName>
    </submittedName>
</protein>
<dbReference type="OrthoDB" id="408373at2759"/>
<dbReference type="InParanoid" id="A0A1X7U778"/>
<evidence type="ECO:0000313" key="2">
    <source>
        <dbReference type="EnsemblMetazoa" id="Aqu2.1.23316_001"/>
    </source>
</evidence>
<keyword evidence="1" id="KW-0175">Coiled coil</keyword>
<dbReference type="AlphaFoldDB" id="A0A1X7U778"/>
<sequence length="89" mass="10279">MVFMLLIEQIGGFYIGDFFIKSPIAKTPVNEEAISNEYNSSKNESNILKQEPSPLNYVKNLKKRINDTENEVSRLNELIMQHCDEITKN</sequence>
<reference evidence="2" key="1">
    <citation type="submission" date="2017-05" db="UniProtKB">
        <authorList>
            <consortium name="EnsemblMetazoa"/>
        </authorList>
    </citation>
    <scope>IDENTIFICATION</scope>
</reference>
<evidence type="ECO:0000256" key="1">
    <source>
        <dbReference type="SAM" id="Coils"/>
    </source>
</evidence>
<accession>A0A1X7U778</accession>